<dbReference type="SUPFAM" id="SSF56672">
    <property type="entry name" value="DNA/RNA polymerases"/>
    <property type="match status" value="1"/>
</dbReference>
<organism evidence="2 3">
    <name type="scientific">Cardamine amara subsp. amara</name>
    <dbReference type="NCBI Taxonomy" id="228776"/>
    <lineage>
        <taxon>Eukaryota</taxon>
        <taxon>Viridiplantae</taxon>
        <taxon>Streptophyta</taxon>
        <taxon>Embryophyta</taxon>
        <taxon>Tracheophyta</taxon>
        <taxon>Spermatophyta</taxon>
        <taxon>Magnoliopsida</taxon>
        <taxon>eudicotyledons</taxon>
        <taxon>Gunneridae</taxon>
        <taxon>Pentapetalae</taxon>
        <taxon>rosids</taxon>
        <taxon>malvids</taxon>
        <taxon>Brassicales</taxon>
        <taxon>Brassicaceae</taxon>
        <taxon>Cardamineae</taxon>
        <taxon>Cardamine</taxon>
    </lineage>
</organism>
<protein>
    <submittedName>
        <fullName evidence="2">Uncharacterized protein</fullName>
    </submittedName>
</protein>
<dbReference type="InterPro" id="IPR043502">
    <property type="entry name" value="DNA/RNA_pol_sf"/>
</dbReference>
<sequence>MILKANGEYESQDEAEYEQEESEEDIVDYADTGELLVTRRVLSALFEPETIQRENIFHSRCTIHSKVCSLIIDGGSCTNAAIKYLVDKLGIPKTKHPRPYRLKWLNDDTELKISEQVTIPFSIGKYANQVVCDVVPMQAGHLLLGRPWQFDKEALHNGRTNHYTFSHNNKKHSLAPLTPQEAFEMQQTMSKGKKLSKTNLYITPNTVLKSLELKEEVLLMIFKEGLFSGQEEQELPPAVLELLNRFSNVFPEEIPPGLPPTRGIEYQIDLVPGAPLPNRAAYRVNPEQAKELEKQVQDLMSKGYIRESLSPCVVPVLLVPKKMELGGCALIVEPSTTSPSNTDIPSRGWTIC</sequence>
<dbReference type="Proteomes" id="UP001558713">
    <property type="component" value="Unassembled WGS sequence"/>
</dbReference>
<comment type="caution">
    <text evidence="2">The sequence shown here is derived from an EMBL/GenBank/DDBJ whole genome shotgun (WGS) entry which is preliminary data.</text>
</comment>
<dbReference type="CDD" id="cd00303">
    <property type="entry name" value="retropepsin_like"/>
    <property type="match status" value="1"/>
</dbReference>
<gene>
    <name evidence="2" type="ORF">V5N11_009055</name>
</gene>
<evidence type="ECO:0000313" key="2">
    <source>
        <dbReference type="EMBL" id="KAL1225401.1"/>
    </source>
</evidence>
<feature type="compositionally biased region" description="Acidic residues" evidence="1">
    <location>
        <begin position="10"/>
        <end position="23"/>
    </location>
</feature>
<accession>A0ABD1C7D4</accession>
<name>A0ABD1C7D4_CARAN</name>
<evidence type="ECO:0000256" key="1">
    <source>
        <dbReference type="SAM" id="MobiDB-lite"/>
    </source>
</evidence>
<evidence type="ECO:0000313" key="3">
    <source>
        <dbReference type="Proteomes" id="UP001558713"/>
    </source>
</evidence>
<dbReference type="EMBL" id="JBANAX010000031">
    <property type="protein sequence ID" value="KAL1225401.1"/>
    <property type="molecule type" value="Genomic_DNA"/>
</dbReference>
<dbReference type="Gene3D" id="3.10.10.10">
    <property type="entry name" value="HIV Type 1 Reverse Transcriptase, subunit A, domain 1"/>
    <property type="match status" value="1"/>
</dbReference>
<keyword evidence="3" id="KW-1185">Reference proteome</keyword>
<dbReference type="PANTHER" id="PTHR35046">
    <property type="entry name" value="ZINC KNUCKLE (CCHC-TYPE) FAMILY PROTEIN"/>
    <property type="match status" value="1"/>
</dbReference>
<dbReference type="Gene3D" id="2.40.70.10">
    <property type="entry name" value="Acid Proteases"/>
    <property type="match status" value="1"/>
</dbReference>
<proteinExistence type="predicted"/>
<dbReference type="AlphaFoldDB" id="A0ABD1C7D4"/>
<dbReference type="PANTHER" id="PTHR35046:SF9">
    <property type="entry name" value="RNA-DIRECTED DNA POLYMERASE"/>
    <property type="match status" value="1"/>
</dbReference>
<dbReference type="InterPro" id="IPR021109">
    <property type="entry name" value="Peptidase_aspartic_dom_sf"/>
</dbReference>
<reference evidence="2 3" key="1">
    <citation type="submission" date="2024-04" db="EMBL/GenBank/DDBJ databases">
        <title>Genome assembly C_amara_ONT_v2.</title>
        <authorList>
            <person name="Yant L."/>
            <person name="Moore C."/>
            <person name="Slenker M."/>
        </authorList>
    </citation>
    <scope>NUCLEOTIDE SEQUENCE [LARGE SCALE GENOMIC DNA]</scope>
    <source>
        <tissue evidence="2">Leaf</tissue>
    </source>
</reference>
<feature type="region of interest" description="Disordered" evidence="1">
    <location>
        <begin position="1"/>
        <end position="23"/>
    </location>
</feature>